<dbReference type="EMBL" id="JBJUIK010000003">
    <property type="protein sequence ID" value="KAL3533120.1"/>
    <property type="molecule type" value="Genomic_DNA"/>
</dbReference>
<keyword evidence="2" id="KW-1185">Reference proteome</keyword>
<organism evidence="1 2">
    <name type="scientific">Cinchona calisaya</name>
    <dbReference type="NCBI Taxonomy" id="153742"/>
    <lineage>
        <taxon>Eukaryota</taxon>
        <taxon>Viridiplantae</taxon>
        <taxon>Streptophyta</taxon>
        <taxon>Embryophyta</taxon>
        <taxon>Tracheophyta</taxon>
        <taxon>Spermatophyta</taxon>
        <taxon>Magnoliopsida</taxon>
        <taxon>eudicotyledons</taxon>
        <taxon>Gunneridae</taxon>
        <taxon>Pentapetalae</taxon>
        <taxon>asterids</taxon>
        <taxon>lamiids</taxon>
        <taxon>Gentianales</taxon>
        <taxon>Rubiaceae</taxon>
        <taxon>Cinchonoideae</taxon>
        <taxon>Cinchoneae</taxon>
        <taxon>Cinchona</taxon>
    </lineage>
</organism>
<evidence type="ECO:0000313" key="1">
    <source>
        <dbReference type="EMBL" id="KAL3533120.1"/>
    </source>
</evidence>
<dbReference type="Proteomes" id="UP001630127">
    <property type="component" value="Unassembled WGS sequence"/>
</dbReference>
<proteinExistence type="predicted"/>
<dbReference type="AlphaFoldDB" id="A0ABD3APK5"/>
<comment type="caution">
    <text evidence="1">The sequence shown here is derived from an EMBL/GenBank/DDBJ whole genome shotgun (WGS) entry which is preliminary data.</text>
</comment>
<evidence type="ECO:0000313" key="2">
    <source>
        <dbReference type="Proteomes" id="UP001630127"/>
    </source>
</evidence>
<reference evidence="1 2" key="1">
    <citation type="submission" date="2024-11" db="EMBL/GenBank/DDBJ databases">
        <title>A near-complete genome assembly of Cinchona calisaya.</title>
        <authorList>
            <person name="Lian D.C."/>
            <person name="Zhao X.W."/>
            <person name="Wei L."/>
        </authorList>
    </citation>
    <scope>NUCLEOTIDE SEQUENCE [LARGE SCALE GENOMIC DNA]</scope>
    <source>
        <tissue evidence="1">Nenye</tissue>
    </source>
</reference>
<sequence length="127" mass="14409">MIWVLESNCAKEGDETGKDEGRVRGRQVGRERWLSGRKEEGNGIRECRQLSKTLGTNVLSLYFETIGNFTKAVVAWRTMWNIRNGNSLRLWWDDRTGMGTLRSLLIGPMKLEGIDLKVEALPEPNGS</sequence>
<accession>A0ABD3APK5</accession>
<gene>
    <name evidence="1" type="ORF">ACH5RR_006641</name>
</gene>
<name>A0ABD3APK5_9GENT</name>
<protein>
    <submittedName>
        <fullName evidence="1">Uncharacterized protein</fullName>
    </submittedName>
</protein>